<dbReference type="EMBL" id="JARJLG010000102">
    <property type="protein sequence ID" value="KAJ7745544.1"/>
    <property type="molecule type" value="Genomic_DNA"/>
</dbReference>
<dbReference type="PRINTS" id="PR00723">
    <property type="entry name" value="SUBTILISIN"/>
</dbReference>
<evidence type="ECO:0000256" key="5">
    <source>
        <dbReference type="PROSITE-ProRule" id="PRU01240"/>
    </source>
</evidence>
<dbReference type="GO" id="GO:0005615">
    <property type="term" value="C:extracellular space"/>
    <property type="evidence" value="ECO:0007669"/>
    <property type="project" value="TreeGrafter"/>
</dbReference>
<dbReference type="SUPFAM" id="SSF52743">
    <property type="entry name" value="Subtilisin-like"/>
    <property type="match status" value="1"/>
</dbReference>
<keyword evidence="3 5" id="KW-0378">Hydrolase</keyword>
<dbReference type="AlphaFoldDB" id="A0AAD7N4R6"/>
<dbReference type="PANTHER" id="PTHR43806:SF11">
    <property type="entry name" value="CEREVISIN-RELATED"/>
    <property type="match status" value="1"/>
</dbReference>
<evidence type="ECO:0000259" key="8">
    <source>
        <dbReference type="Pfam" id="PF00082"/>
    </source>
</evidence>
<evidence type="ECO:0000256" key="3">
    <source>
        <dbReference type="ARBA" id="ARBA00022801"/>
    </source>
</evidence>
<evidence type="ECO:0000256" key="6">
    <source>
        <dbReference type="SAM" id="MobiDB-lite"/>
    </source>
</evidence>
<reference evidence="9" key="1">
    <citation type="submission" date="2023-03" db="EMBL/GenBank/DDBJ databases">
        <title>Massive genome expansion in bonnet fungi (Mycena s.s.) driven by repeated elements and novel gene families across ecological guilds.</title>
        <authorList>
            <consortium name="Lawrence Berkeley National Laboratory"/>
            <person name="Harder C.B."/>
            <person name="Miyauchi S."/>
            <person name="Viragh M."/>
            <person name="Kuo A."/>
            <person name="Thoen E."/>
            <person name="Andreopoulos B."/>
            <person name="Lu D."/>
            <person name="Skrede I."/>
            <person name="Drula E."/>
            <person name="Henrissat B."/>
            <person name="Morin E."/>
            <person name="Kohler A."/>
            <person name="Barry K."/>
            <person name="LaButti K."/>
            <person name="Morin E."/>
            <person name="Salamov A."/>
            <person name="Lipzen A."/>
            <person name="Mereny Z."/>
            <person name="Hegedus B."/>
            <person name="Baldrian P."/>
            <person name="Stursova M."/>
            <person name="Weitz H."/>
            <person name="Taylor A."/>
            <person name="Grigoriev I.V."/>
            <person name="Nagy L.G."/>
            <person name="Martin F."/>
            <person name="Kauserud H."/>
        </authorList>
    </citation>
    <scope>NUCLEOTIDE SEQUENCE</scope>
    <source>
        <strain evidence="9">CBHHK188m</strain>
    </source>
</reference>
<feature type="chain" id="PRO_5041927434" evidence="7">
    <location>
        <begin position="18"/>
        <end position="510"/>
    </location>
</feature>
<feature type="region of interest" description="Disordered" evidence="6">
    <location>
        <begin position="34"/>
        <end position="99"/>
    </location>
</feature>
<dbReference type="PROSITE" id="PS51892">
    <property type="entry name" value="SUBTILASE"/>
    <property type="match status" value="1"/>
</dbReference>
<feature type="active site" description="Charge relay system" evidence="5">
    <location>
        <position position="432"/>
    </location>
</feature>
<feature type="active site" description="Charge relay system" evidence="5">
    <location>
        <position position="226"/>
    </location>
</feature>
<evidence type="ECO:0000313" key="9">
    <source>
        <dbReference type="EMBL" id="KAJ7745544.1"/>
    </source>
</evidence>
<keyword evidence="10" id="KW-1185">Reference proteome</keyword>
<comment type="similarity">
    <text evidence="1 5">Belongs to the peptidase S8 family.</text>
</comment>
<dbReference type="GO" id="GO:0004252">
    <property type="term" value="F:serine-type endopeptidase activity"/>
    <property type="evidence" value="ECO:0007669"/>
    <property type="project" value="UniProtKB-UniRule"/>
</dbReference>
<dbReference type="InterPro" id="IPR000209">
    <property type="entry name" value="Peptidase_S8/S53_dom"/>
</dbReference>
<feature type="domain" description="Peptidase S8/S53" evidence="8">
    <location>
        <begin position="217"/>
        <end position="474"/>
    </location>
</feature>
<comment type="caution">
    <text evidence="9">The sequence shown here is derived from an EMBL/GenBank/DDBJ whole genome shotgun (WGS) entry which is preliminary data.</text>
</comment>
<dbReference type="Proteomes" id="UP001215280">
    <property type="component" value="Unassembled WGS sequence"/>
</dbReference>
<evidence type="ECO:0000256" key="4">
    <source>
        <dbReference type="ARBA" id="ARBA00022825"/>
    </source>
</evidence>
<feature type="compositionally biased region" description="Polar residues" evidence="6">
    <location>
        <begin position="36"/>
        <end position="51"/>
    </location>
</feature>
<feature type="active site" description="Charge relay system" evidence="5">
    <location>
        <position position="261"/>
    </location>
</feature>
<feature type="compositionally biased region" description="Low complexity" evidence="6">
    <location>
        <begin position="54"/>
        <end position="63"/>
    </location>
</feature>
<accession>A0AAD7N4R6</accession>
<protein>
    <submittedName>
        <fullName evidence="9">Peptidase S8/S53 domain-containing protein</fullName>
    </submittedName>
</protein>
<dbReference type="InterPro" id="IPR015500">
    <property type="entry name" value="Peptidase_S8_subtilisin-rel"/>
</dbReference>
<evidence type="ECO:0000256" key="2">
    <source>
        <dbReference type="ARBA" id="ARBA00022670"/>
    </source>
</evidence>
<keyword evidence="7" id="KW-0732">Signal</keyword>
<dbReference type="InterPro" id="IPR050131">
    <property type="entry name" value="Peptidase_S8_subtilisin-like"/>
</dbReference>
<keyword evidence="4 5" id="KW-0720">Serine protease</keyword>
<evidence type="ECO:0000256" key="7">
    <source>
        <dbReference type="SAM" id="SignalP"/>
    </source>
</evidence>
<feature type="signal peptide" evidence="7">
    <location>
        <begin position="1"/>
        <end position="17"/>
    </location>
</feature>
<sequence>MCVAGLIALALSLPVLSAPVLDVNKEVHDRRVSLAAGQTSNPAKGPTTTRSVVKPATTTTFPKKTPKLRSTKTPRLPPTSKLPAGCSRDLRQPSAIPNSTITHVPDEIPGRYTVVLDNSADLRAHLTQLQSFIDANKHCTTLNNTVDNTADHSFLKFYAGKFDGRVLGYISKIQGVQNLARITHGSGPLLSGPAPATGPKSATSTDWTYSIGDGANGDGVAIYIVDSGIRTSHPEFTGRVVQPGTDYRVHGVPTTDDTVGHGDSFQTAVASVAAGSSVGVANKATLFPMRVLMEYTETETKTVKTKISEDSVSGGISNAVDHYQRVWNGGRTSGVMKPVVINVSLWLRPDFLVKTVITAAINAGIHVVICAGNQGGNYHLPDLGQITVGATDIDDKKAGLSNFGPCVDIYAPGASIEVADLDSGLRVDDGTSFATSLVSGMVAATISSTGNMSPADMKKQIIADAKGKMVDFTFANSQNHLALMEPKLTNLTRMSGFLHSRVWIGPKFDS</sequence>
<organism evidence="9 10">
    <name type="scientific">Mycena maculata</name>
    <dbReference type="NCBI Taxonomy" id="230809"/>
    <lineage>
        <taxon>Eukaryota</taxon>
        <taxon>Fungi</taxon>
        <taxon>Dikarya</taxon>
        <taxon>Basidiomycota</taxon>
        <taxon>Agaricomycotina</taxon>
        <taxon>Agaricomycetes</taxon>
        <taxon>Agaricomycetidae</taxon>
        <taxon>Agaricales</taxon>
        <taxon>Marasmiineae</taxon>
        <taxon>Mycenaceae</taxon>
        <taxon>Mycena</taxon>
    </lineage>
</organism>
<dbReference type="PANTHER" id="PTHR43806">
    <property type="entry name" value="PEPTIDASE S8"/>
    <property type="match status" value="1"/>
</dbReference>
<evidence type="ECO:0000256" key="1">
    <source>
        <dbReference type="ARBA" id="ARBA00011073"/>
    </source>
</evidence>
<dbReference type="GO" id="GO:0006508">
    <property type="term" value="P:proteolysis"/>
    <property type="evidence" value="ECO:0007669"/>
    <property type="project" value="UniProtKB-KW"/>
</dbReference>
<dbReference type="Gene3D" id="3.40.50.200">
    <property type="entry name" value="Peptidase S8/S53 domain"/>
    <property type="match status" value="1"/>
</dbReference>
<dbReference type="InterPro" id="IPR023827">
    <property type="entry name" value="Peptidase_S8_Asp-AS"/>
</dbReference>
<proteinExistence type="inferred from homology"/>
<keyword evidence="2 5" id="KW-0645">Protease</keyword>
<name>A0AAD7N4R6_9AGAR</name>
<dbReference type="PROSITE" id="PS00136">
    <property type="entry name" value="SUBTILASE_ASP"/>
    <property type="match status" value="1"/>
</dbReference>
<dbReference type="Pfam" id="PF00082">
    <property type="entry name" value="Peptidase_S8"/>
    <property type="match status" value="1"/>
</dbReference>
<evidence type="ECO:0000313" key="10">
    <source>
        <dbReference type="Proteomes" id="UP001215280"/>
    </source>
</evidence>
<dbReference type="InterPro" id="IPR036852">
    <property type="entry name" value="Peptidase_S8/S53_dom_sf"/>
</dbReference>
<gene>
    <name evidence="9" type="ORF">DFH07DRAFT_776654</name>
</gene>